<gene>
    <name evidence="11" type="primary">LOC110779924</name>
</gene>
<reference evidence="10" key="1">
    <citation type="journal article" date="2021" name="Nat. Commun.">
        <title>Genomic analyses provide insights into spinach domestication and the genetic basis of agronomic traits.</title>
        <authorList>
            <person name="Cai X."/>
            <person name="Sun X."/>
            <person name="Xu C."/>
            <person name="Sun H."/>
            <person name="Wang X."/>
            <person name="Ge C."/>
            <person name="Zhang Z."/>
            <person name="Wang Q."/>
            <person name="Fei Z."/>
            <person name="Jiao C."/>
            <person name="Wang Q."/>
        </authorList>
    </citation>
    <scope>NUCLEOTIDE SEQUENCE [LARGE SCALE GENOMIC DNA]</scope>
    <source>
        <strain evidence="10">cv. Varoflay</strain>
    </source>
</reference>
<keyword evidence="4" id="KW-0735">Signal-anchor</keyword>
<evidence type="ECO:0000256" key="7">
    <source>
        <dbReference type="SAM" id="SignalP"/>
    </source>
</evidence>
<evidence type="ECO:0000259" key="9">
    <source>
        <dbReference type="Pfam" id="PF14416"/>
    </source>
</evidence>
<name>A0A9R0I043_SPIOL</name>
<dbReference type="PROSITE" id="PS51257">
    <property type="entry name" value="PROKAR_LIPOPROTEIN"/>
    <property type="match status" value="1"/>
</dbReference>
<sequence>MGNRPNTRNLLITIVGTLVICSCLISVSQANHLPEQRKRRELSQCNIFKGHWAWDASYPMYDSSKCPEIRKEFDCHKYGRPDKYYLKFRWQPNDCDIPRFNGVDFLTRMRGKKIMFVGDSLSLNIYQSLICMLHAAVPNSNITQPSGGMKSWFFQDYNVSVTMYSSLYFVDIEKEESGRVLKLNSLKNGKIWEEMDVLIFNTWLWWNRMDDKKQWDYIQDGDVIQKDMDRMVAFKKALTLWAKWVDSDIDPNKTKVYFQGTNPMHYDGKEWNAPGVKGCSKETMPMKGSSYPTRAPPVLEVVKQVLSTISKPVYLLDITTLSQLRKDGHAGAYNGFHGMDCNHWCIAGVPDTWNQLLYTTLLM</sequence>
<evidence type="ECO:0000256" key="2">
    <source>
        <dbReference type="ARBA" id="ARBA00007727"/>
    </source>
</evidence>
<dbReference type="Pfam" id="PF14416">
    <property type="entry name" value="PMR5N"/>
    <property type="match status" value="1"/>
</dbReference>
<keyword evidence="10" id="KW-1185">Reference proteome</keyword>
<proteinExistence type="inferred from homology"/>
<dbReference type="GeneID" id="110779924"/>
<dbReference type="InterPro" id="IPR025846">
    <property type="entry name" value="TBL_N"/>
</dbReference>
<dbReference type="RefSeq" id="XP_021840062.2">
    <property type="nucleotide sequence ID" value="XM_021984370.2"/>
</dbReference>
<dbReference type="Pfam" id="PF13839">
    <property type="entry name" value="PC-Esterase"/>
    <property type="match status" value="1"/>
</dbReference>
<evidence type="ECO:0000256" key="1">
    <source>
        <dbReference type="ARBA" id="ARBA00004167"/>
    </source>
</evidence>
<dbReference type="KEGG" id="soe:110779924"/>
<organism evidence="10 11">
    <name type="scientific">Spinacia oleracea</name>
    <name type="common">Spinach</name>
    <dbReference type="NCBI Taxonomy" id="3562"/>
    <lineage>
        <taxon>Eukaryota</taxon>
        <taxon>Viridiplantae</taxon>
        <taxon>Streptophyta</taxon>
        <taxon>Embryophyta</taxon>
        <taxon>Tracheophyta</taxon>
        <taxon>Spermatophyta</taxon>
        <taxon>Magnoliopsida</taxon>
        <taxon>eudicotyledons</taxon>
        <taxon>Gunneridae</taxon>
        <taxon>Pentapetalae</taxon>
        <taxon>Caryophyllales</taxon>
        <taxon>Chenopodiaceae</taxon>
        <taxon>Chenopodioideae</taxon>
        <taxon>Anserineae</taxon>
        <taxon>Spinacia</taxon>
    </lineage>
</organism>
<evidence type="ECO:0000313" key="10">
    <source>
        <dbReference type="Proteomes" id="UP000813463"/>
    </source>
</evidence>
<dbReference type="PANTHER" id="PTHR32285">
    <property type="entry name" value="PROTEIN TRICHOME BIREFRINGENCE-LIKE 9-RELATED"/>
    <property type="match status" value="1"/>
</dbReference>
<dbReference type="PANTHER" id="PTHR32285:SF36">
    <property type="entry name" value="PROTEIN TRICHOME BIREFRINGENCE-LIKE 38"/>
    <property type="match status" value="1"/>
</dbReference>
<accession>A0A9R0I043</accession>
<keyword evidence="7" id="KW-0732">Signal</keyword>
<feature type="chain" id="PRO_5045389216" evidence="7">
    <location>
        <begin position="31"/>
        <end position="363"/>
    </location>
</feature>
<comment type="similarity">
    <text evidence="2">Belongs to the PC-esterase family. TBL subfamily.</text>
</comment>
<dbReference type="GO" id="GO:0016413">
    <property type="term" value="F:O-acetyltransferase activity"/>
    <property type="evidence" value="ECO:0000318"/>
    <property type="project" value="GO_Central"/>
</dbReference>
<dbReference type="GO" id="GO:0016020">
    <property type="term" value="C:membrane"/>
    <property type="evidence" value="ECO:0007669"/>
    <property type="project" value="UniProtKB-SubCell"/>
</dbReference>
<evidence type="ECO:0000256" key="4">
    <source>
        <dbReference type="ARBA" id="ARBA00022968"/>
    </source>
</evidence>
<feature type="domain" description="Trichome birefringence-like C-terminal" evidence="8">
    <location>
        <begin position="97"/>
        <end position="359"/>
    </location>
</feature>
<reference evidence="11" key="2">
    <citation type="submission" date="2025-08" db="UniProtKB">
        <authorList>
            <consortium name="RefSeq"/>
        </authorList>
    </citation>
    <scope>IDENTIFICATION</scope>
    <source>
        <tissue evidence="11">Leaf</tissue>
    </source>
</reference>
<keyword evidence="3" id="KW-0812">Transmembrane</keyword>
<dbReference type="AlphaFoldDB" id="A0A9R0I043"/>
<dbReference type="InterPro" id="IPR026057">
    <property type="entry name" value="TBL_C"/>
</dbReference>
<evidence type="ECO:0000259" key="8">
    <source>
        <dbReference type="Pfam" id="PF13839"/>
    </source>
</evidence>
<dbReference type="Proteomes" id="UP000813463">
    <property type="component" value="Chromosome 1"/>
</dbReference>
<comment type="subcellular location">
    <subcellularLocation>
        <location evidence="1">Membrane</location>
        <topology evidence="1">Single-pass membrane protein</topology>
    </subcellularLocation>
</comment>
<keyword evidence="5" id="KW-1133">Transmembrane helix</keyword>
<feature type="signal peptide" evidence="7">
    <location>
        <begin position="1"/>
        <end position="30"/>
    </location>
</feature>
<evidence type="ECO:0000313" key="11">
    <source>
        <dbReference type="RefSeq" id="XP_021840062.2"/>
    </source>
</evidence>
<evidence type="ECO:0000256" key="3">
    <source>
        <dbReference type="ARBA" id="ARBA00022692"/>
    </source>
</evidence>
<dbReference type="GO" id="GO:0005794">
    <property type="term" value="C:Golgi apparatus"/>
    <property type="evidence" value="ECO:0000318"/>
    <property type="project" value="GO_Central"/>
</dbReference>
<evidence type="ECO:0000256" key="5">
    <source>
        <dbReference type="ARBA" id="ARBA00022989"/>
    </source>
</evidence>
<protein>
    <submittedName>
        <fullName evidence="11">Protein trichome birefringence-like 38</fullName>
    </submittedName>
</protein>
<keyword evidence="6" id="KW-0472">Membrane</keyword>
<feature type="domain" description="Trichome birefringence-like N-terminal" evidence="9">
    <location>
        <begin position="44"/>
        <end position="96"/>
    </location>
</feature>
<dbReference type="InterPro" id="IPR029962">
    <property type="entry name" value="TBL"/>
</dbReference>
<evidence type="ECO:0000256" key="6">
    <source>
        <dbReference type="ARBA" id="ARBA00023136"/>
    </source>
</evidence>